<protein>
    <submittedName>
        <fullName evidence="1">XRE family transcriptional regulator</fullName>
    </submittedName>
</protein>
<dbReference type="RefSeq" id="WP_380563595.1">
    <property type="nucleotide sequence ID" value="NZ_JBEUKS010000002.1"/>
</dbReference>
<accession>A0ABV6XIL8</accession>
<reference evidence="1 2" key="1">
    <citation type="submission" date="2024-06" db="EMBL/GenBank/DDBJ databases">
        <authorList>
            <person name="Lee S.D."/>
        </authorList>
    </citation>
    <scope>NUCLEOTIDE SEQUENCE [LARGE SCALE GENOMIC DNA]</scope>
    <source>
        <strain evidence="1 2">N1-10</strain>
    </source>
</reference>
<comment type="caution">
    <text evidence="1">The sequence shown here is derived from an EMBL/GenBank/DDBJ whole genome shotgun (WGS) entry which is preliminary data.</text>
</comment>
<organism evidence="1 2">
    <name type="scientific">Streptacidiphilus jeojiensis</name>
    <dbReference type="NCBI Taxonomy" id="3229225"/>
    <lineage>
        <taxon>Bacteria</taxon>
        <taxon>Bacillati</taxon>
        <taxon>Actinomycetota</taxon>
        <taxon>Actinomycetes</taxon>
        <taxon>Kitasatosporales</taxon>
        <taxon>Streptomycetaceae</taxon>
        <taxon>Streptacidiphilus</taxon>
    </lineage>
</organism>
<dbReference type="EMBL" id="JBEUKS010000002">
    <property type="protein sequence ID" value="MFC1438002.1"/>
    <property type="molecule type" value="Genomic_DNA"/>
</dbReference>
<keyword evidence="2" id="KW-1185">Reference proteome</keyword>
<evidence type="ECO:0000313" key="2">
    <source>
        <dbReference type="Proteomes" id="UP001592581"/>
    </source>
</evidence>
<name>A0ABV6XIL8_9ACTN</name>
<evidence type="ECO:0000313" key="1">
    <source>
        <dbReference type="EMBL" id="MFC1438002.1"/>
    </source>
</evidence>
<dbReference type="Proteomes" id="UP001592581">
    <property type="component" value="Unassembled WGS sequence"/>
</dbReference>
<sequence>MGEAQSASTGSSPEATRDRWLRTRTHLNANRHELTSLAVKDFAPAQFIPGTRLLARSRWVPDQPVPLDAVSLHWSPTAPSTAVDGDAPELDAVRPRHDDGTAYRRYSDAVGDLARPRLFENRSCYRLLNVATHADAPALSFGHGTYFDVIDICEAAAHEFAAAHAALDDRQATRDTPFRAAVGDPTDLQRRPVMAAISTLAIRHDRRTGDAEFVLHWRDPAKVASGGNLYQVMPVGMFQPSHDAPWNEANDFDLWRSIVRELSEELLGSTEDYGSNQHPIDYDAWDFNKTLLRARDQGTLRVYWLGLGMDPLTFVTDLLTVAVFDADLFDETFRQLVTANDEGHRVEREDGTGRAAGIPFRADHIMRLTHDEPMQPAGGALLHLAWKHRAALLD</sequence>
<gene>
    <name evidence="1" type="ORF">ABUW04_06995</name>
</gene>
<proteinExistence type="predicted"/>